<accession>A0AAE1G1Y2</accession>
<feature type="region of interest" description="Disordered" evidence="1">
    <location>
        <begin position="1"/>
        <end position="599"/>
    </location>
</feature>
<dbReference type="InterPro" id="IPR001810">
    <property type="entry name" value="F-box_dom"/>
</dbReference>
<feature type="compositionally biased region" description="Polar residues" evidence="1">
    <location>
        <begin position="322"/>
        <end position="334"/>
    </location>
</feature>
<comment type="caution">
    <text evidence="3">The sequence shown here is derived from an EMBL/GenBank/DDBJ whole genome shotgun (WGS) entry which is preliminary data.</text>
</comment>
<dbReference type="GO" id="GO:0003677">
    <property type="term" value="F:DNA binding"/>
    <property type="evidence" value="ECO:0007669"/>
    <property type="project" value="InterPro"/>
</dbReference>
<dbReference type="InterPro" id="IPR036047">
    <property type="entry name" value="F-box-like_dom_sf"/>
</dbReference>
<dbReference type="InterPro" id="IPR016177">
    <property type="entry name" value="DNA-bd_dom_sf"/>
</dbReference>
<feature type="compositionally biased region" description="Basic and acidic residues" evidence="1">
    <location>
        <begin position="363"/>
        <end position="380"/>
    </location>
</feature>
<dbReference type="CDD" id="cd00122">
    <property type="entry name" value="MBD"/>
    <property type="match status" value="1"/>
</dbReference>
<proteinExistence type="predicted"/>
<feature type="region of interest" description="Disordered" evidence="1">
    <location>
        <begin position="1033"/>
        <end position="1088"/>
    </location>
</feature>
<dbReference type="SMART" id="SM00391">
    <property type="entry name" value="MBD"/>
    <property type="match status" value="1"/>
</dbReference>
<dbReference type="InterPro" id="IPR001739">
    <property type="entry name" value="Methyl_CpG_DNA-bd"/>
</dbReference>
<feature type="compositionally biased region" description="Polar residues" evidence="1">
    <location>
        <begin position="551"/>
        <end position="561"/>
    </location>
</feature>
<feature type="region of interest" description="Disordered" evidence="1">
    <location>
        <begin position="1487"/>
        <end position="1543"/>
    </location>
</feature>
<dbReference type="InterPro" id="IPR052283">
    <property type="entry name" value="GenomicStab_NeuMorph_Reg"/>
</dbReference>
<feature type="compositionally biased region" description="Polar residues" evidence="1">
    <location>
        <begin position="387"/>
        <end position="396"/>
    </location>
</feature>
<dbReference type="Gene3D" id="1.20.1280.50">
    <property type="match status" value="1"/>
</dbReference>
<dbReference type="Gene3D" id="3.80.10.10">
    <property type="entry name" value="Ribonuclease Inhibitor"/>
    <property type="match status" value="1"/>
</dbReference>
<feature type="region of interest" description="Disordered" evidence="1">
    <location>
        <begin position="1431"/>
        <end position="1467"/>
    </location>
</feature>
<dbReference type="PANTHER" id="PTHR15739">
    <property type="entry name" value="ZINC FINGER PROTEIN"/>
    <property type="match status" value="1"/>
</dbReference>
<feature type="compositionally biased region" description="Polar residues" evidence="1">
    <location>
        <begin position="1041"/>
        <end position="1058"/>
    </location>
</feature>
<dbReference type="Pfam" id="PF01429">
    <property type="entry name" value="MBD"/>
    <property type="match status" value="1"/>
</dbReference>
<dbReference type="Gene3D" id="3.30.890.10">
    <property type="entry name" value="Methyl-cpg-binding Protein 2, Chain A"/>
    <property type="match status" value="1"/>
</dbReference>
<feature type="compositionally biased region" description="Basic and acidic residues" evidence="1">
    <location>
        <begin position="1506"/>
        <end position="1532"/>
    </location>
</feature>
<evidence type="ECO:0000313" key="4">
    <source>
        <dbReference type="Proteomes" id="UP001286313"/>
    </source>
</evidence>
<keyword evidence="4" id="KW-1185">Reference proteome</keyword>
<evidence type="ECO:0000313" key="3">
    <source>
        <dbReference type="EMBL" id="KAK3884804.1"/>
    </source>
</evidence>
<dbReference type="PANTHER" id="PTHR15739:SF5">
    <property type="entry name" value="LD23158P"/>
    <property type="match status" value="1"/>
</dbReference>
<feature type="compositionally biased region" description="Polar residues" evidence="1">
    <location>
        <begin position="723"/>
        <end position="738"/>
    </location>
</feature>
<feature type="compositionally biased region" description="Acidic residues" evidence="1">
    <location>
        <begin position="341"/>
        <end position="351"/>
    </location>
</feature>
<organism evidence="3 4">
    <name type="scientific">Petrolisthes cinctipes</name>
    <name type="common">Flat porcelain crab</name>
    <dbReference type="NCBI Taxonomy" id="88211"/>
    <lineage>
        <taxon>Eukaryota</taxon>
        <taxon>Metazoa</taxon>
        <taxon>Ecdysozoa</taxon>
        <taxon>Arthropoda</taxon>
        <taxon>Crustacea</taxon>
        <taxon>Multicrustacea</taxon>
        <taxon>Malacostraca</taxon>
        <taxon>Eumalacostraca</taxon>
        <taxon>Eucarida</taxon>
        <taxon>Decapoda</taxon>
        <taxon>Pleocyemata</taxon>
        <taxon>Anomura</taxon>
        <taxon>Galatheoidea</taxon>
        <taxon>Porcellanidae</taxon>
        <taxon>Petrolisthes</taxon>
    </lineage>
</organism>
<dbReference type="SUPFAM" id="SSF81383">
    <property type="entry name" value="F-box domain"/>
    <property type="match status" value="1"/>
</dbReference>
<evidence type="ECO:0000259" key="2">
    <source>
        <dbReference type="PROSITE" id="PS50982"/>
    </source>
</evidence>
<feature type="domain" description="MBD" evidence="2">
    <location>
        <begin position="604"/>
        <end position="678"/>
    </location>
</feature>
<feature type="compositionally biased region" description="Polar residues" evidence="1">
    <location>
        <begin position="468"/>
        <end position="479"/>
    </location>
</feature>
<feature type="compositionally biased region" description="Basic and acidic residues" evidence="1">
    <location>
        <begin position="237"/>
        <end position="294"/>
    </location>
</feature>
<protein>
    <recommendedName>
        <fullName evidence="2">MBD domain-containing protein</fullName>
    </recommendedName>
</protein>
<gene>
    <name evidence="3" type="ORF">Pcinc_010943</name>
</gene>
<dbReference type="SUPFAM" id="SSF52047">
    <property type="entry name" value="RNI-like"/>
    <property type="match status" value="1"/>
</dbReference>
<dbReference type="InterPro" id="IPR032675">
    <property type="entry name" value="LRR_dom_sf"/>
</dbReference>
<dbReference type="Proteomes" id="UP001286313">
    <property type="component" value="Unassembled WGS sequence"/>
</dbReference>
<feature type="compositionally biased region" description="Low complexity" evidence="1">
    <location>
        <begin position="51"/>
        <end position="70"/>
    </location>
</feature>
<feature type="compositionally biased region" description="Polar residues" evidence="1">
    <location>
        <begin position="1439"/>
        <end position="1452"/>
    </location>
</feature>
<dbReference type="PROSITE" id="PS50982">
    <property type="entry name" value="MBD"/>
    <property type="match status" value="1"/>
</dbReference>
<feature type="compositionally biased region" description="Basic and acidic residues" evidence="1">
    <location>
        <begin position="398"/>
        <end position="418"/>
    </location>
</feature>
<feature type="region of interest" description="Disordered" evidence="1">
    <location>
        <begin position="981"/>
        <end position="1007"/>
    </location>
</feature>
<dbReference type="EMBL" id="JAWQEG010000850">
    <property type="protein sequence ID" value="KAK3884804.1"/>
    <property type="molecule type" value="Genomic_DNA"/>
</dbReference>
<name>A0AAE1G1Y2_PETCI</name>
<sequence length="1851" mass="203577">MAEGNRPVTRIPSIFDSDDSDDGPSTPASFQPLTTNTSQREKHEKLPLPADNLSSNSEDSDEPSLSLRLSNKSPPGDDDLTGGLPEEASTSEDTGSLETEDVDVKEMDNTNLEVEDVPEPDDIDDDDPDDDDGDDVNHDKNIAESQNFGHSGVGNVDDLSNDDQNVSDDSEDADQPGDSSSSLVEDDMESQNEGEGVVDFPHSEARQLDVKMDISEEFEAPMETDDKREGEGGPELKSAEKCSQESDSAQKDEKVMVVIEKSQDNRKDEMEGCRENEDETEKLPKIKSNERQDEVDQTELAQVGDSVDPPEAEECHSETKNVEQSTHTSASSPCNIVVEGDIVEMEEEEKEVLDATDNSVVKKNQEKPVDIKPDQTDERVSGVATPESESSVNTVNDGMKKTDDEDECRKDRKKESTKDIYTSDDENSTEIGLKMKSEDDVEMQSGNVDKGGVGDEVDLDNSGEAKDTSSPTRSNSSKELASAVKKVEISKLSSLQVGKRVPVRVQDVYTDSEEESNKSTGGASVGVERIKMELLGGSETDSVDPEDQRDSTSLVDSSRASSIEPGGVSSSQPSLASNSPARSTPQFPKHWTPPHDKKKRGFIHVDREACQKAFDAGWRREIVYRAVVDPNKASTRSDIYYYTPTGKKLRSKVEIELYLKKNQIDLTKENFTWAKEPLGIDEKYEMIRHASVSKVQGNLQSRGKSNGSPNIETPPPTVKASPVTKQVTKLHQTGTTPSLKRRPELQSGPSGDQVKRSRMKVTPVVPAHLRKKNAGSMTIDLAPTHLKKETADIGTVSQAPVYHQMENAGVVTVNRSKLSPSSIEFTTKKVINRMQMMGVLKSSTSTKLPSEQGELSPTLINLAKSINTTSGNLRWVEPIARPGPASKKRVVFTTRINVSLSSSRILTPLLFKANPDPMQTFHCTGTCVLASGTVPTLQCIKCLCLFHPECTDTPFNAAFLIQTGGALFLCPNCYRANKENSKAQIRKPPKSYEPLAHDPVSEESDGEEFLRIKGDTSINEYIQVSFKPPMPLTPPISPSSQSGHRVTGGQSTQGTSKFSEVVITKSSTTSKQGSGSTVMNSKGRSTKGGLQLTHSNLSENQIIQIQSSEPEEPQVQMLHHVGSGEEMVKIPFANGQHRNLPRGRIFPSSWIGSQLPLLMPKTNIQQQQIQPVTSSPILLPIPTTTPTSIMAQQEMTGGMMLSVNVQSQQVSAPMLVPLLVPGTVQQQAGTTNIAHSNPSNVPEHQLTTVTHQAPTSFHNIMQNVSLANQHQFSLKDINVSRDRDFIYELCKNYRILAHIFRYLSVTDRLNAAQVCLLWRDLAFHPSLWEVTRIRNIGVRSWSNFANFLERRNAKVLDLRNMRLPGTCRRIEMEQRLSSKSSTIPQTLGKDKAEITLNNLVQISYSSSEKNRFIMKACSKGVIDVEQERELGERLKDQRNPSGTVTTTPSQEVGKSCSPKSVKMGTSIGTTTSNLEVIKIDCENTTNAKEKESAGKGPQNVKRRKSNANDDKSDLIMKCEESSKGSNPKQKEDPESEGMSEATWEEASSALGKVRCLTSVMLPPCPGHALQVFLSKCHQLASVTAADLTSAAGTEAYIPTQSVFDPAYLMENPDLEALHLGSVKGFSFTTNFNFIKLRHLRTLVIRGLVGASWPYMGNDLTSLHVAPVKMFSPYTWANIGSMTKLEVLWLENGGSLNDLNICDALSHLSNLQRLCLFNFTIGPKMGNALKKLPLLKKLVAFPTPAKEDDASLSEENGHMMTMVGMLRQLEELVWMVRPKALCTRKGISYIRISPKNVKTFSGLFSTSISEDNLWKLEDLQNILSLSLPQVRVRIVKMDSSCSSLLSALETIY</sequence>
<feature type="compositionally biased region" description="Basic and acidic residues" evidence="1">
    <location>
        <begin position="201"/>
        <end position="214"/>
    </location>
</feature>
<dbReference type="SUPFAM" id="SSF54171">
    <property type="entry name" value="DNA-binding domain"/>
    <property type="match status" value="1"/>
</dbReference>
<feature type="compositionally biased region" description="Acidic residues" evidence="1">
    <location>
        <begin position="113"/>
        <end position="134"/>
    </location>
</feature>
<reference evidence="3" key="1">
    <citation type="submission" date="2023-10" db="EMBL/GenBank/DDBJ databases">
        <title>Genome assemblies of two species of porcelain crab, Petrolisthes cinctipes and Petrolisthes manimaculis (Anomura: Porcellanidae).</title>
        <authorList>
            <person name="Angst P."/>
        </authorList>
    </citation>
    <scope>NUCLEOTIDE SEQUENCE</scope>
    <source>
        <strain evidence="3">PB745_01</strain>
        <tissue evidence="3">Gill</tissue>
    </source>
</reference>
<feature type="compositionally biased region" description="Acidic residues" evidence="1">
    <location>
        <begin position="159"/>
        <end position="175"/>
    </location>
</feature>
<feature type="compositionally biased region" description="Low complexity" evidence="1">
    <location>
        <begin position="1064"/>
        <end position="1077"/>
    </location>
</feature>
<evidence type="ECO:0000256" key="1">
    <source>
        <dbReference type="SAM" id="MobiDB-lite"/>
    </source>
</evidence>
<dbReference type="Pfam" id="PF12937">
    <property type="entry name" value="F-box-like"/>
    <property type="match status" value="1"/>
</dbReference>
<feature type="compositionally biased region" description="Low complexity" evidence="1">
    <location>
        <begin position="569"/>
        <end position="581"/>
    </location>
</feature>
<feature type="compositionally biased region" description="Polar residues" evidence="1">
    <location>
        <begin position="696"/>
        <end position="711"/>
    </location>
</feature>
<feature type="region of interest" description="Disordered" evidence="1">
    <location>
        <begin position="696"/>
        <end position="759"/>
    </location>
</feature>